<evidence type="ECO:0000256" key="4">
    <source>
        <dbReference type="ARBA" id="ARBA00023002"/>
    </source>
</evidence>
<gene>
    <name evidence="5" type="ORF">M409DRAFT_66838</name>
</gene>
<keyword evidence="3" id="KW-0521">NADP</keyword>
<evidence type="ECO:0000256" key="2">
    <source>
        <dbReference type="ARBA" id="ARBA00022827"/>
    </source>
</evidence>
<evidence type="ECO:0000313" key="5">
    <source>
        <dbReference type="EMBL" id="KAF2165852.1"/>
    </source>
</evidence>
<dbReference type="GO" id="GO:0016491">
    <property type="term" value="F:oxidoreductase activity"/>
    <property type="evidence" value="ECO:0007669"/>
    <property type="project" value="UniProtKB-KW"/>
</dbReference>
<dbReference type="PANTHER" id="PTHR43098">
    <property type="entry name" value="L-ORNITHINE N(5)-MONOOXYGENASE-RELATED"/>
    <property type="match status" value="1"/>
</dbReference>
<evidence type="ECO:0008006" key="7">
    <source>
        <dbReference type="Google" id="ProtNLM"/>
    </source>
</evidence>
<dbReference type="RefSeq" id="XP_033666741.1">
    <property type="nucleotide sequence ID" value="XM_033817121.1"/>
</dbReference>
<evidence type="ECO:0000256" key="1">
    <source>
        <dbReference type="ARBA" id="ARBA00022630"/>
    </source>
</evidence>
<organism evidence="5 6">
    <name type="scientific">Zasmidium cellare ATCC 36951</name>
    <dbReference type="NCBI Taxonomy" id="1080233"/>
    <lineage>
        <taxon>Eukaryota</taxon>
        <taxon>Fungi</taxon>
        <taxon>Dikarya</taxon>
        <taxon>Ascomycota</taxon>
        <taxon>Pezizomycotina</taxon>
        <taxon>Dothideomycetes</taxon>
        <taxon>Dothideomycetidae</taxon>
        <taxon>Mycosphaerellales</taxon>
        <taxon>Mycosphaerellaceae</taxon>
        <taxon>Zasmidium</taxon>
    </lineage>
</organism>
<evidence type="ECO:0000313" key="6">
    <source>
        <dbReference type="Proteomes" id="UP000799537"/>
    </source>
</evidence>
<dbReference type="InterPro" id="IPR050775">
    <property type="entry name" value="FAD-binding_Monooxygenases"/>
</dbReference>
<dbReference type="EMBL" id="ML993598">
    <property type="protein sequence ID" value="KAF2165852.1"/>
    <property type="molecule type" value="Genomic_DNA"/>
</dbReference>
<keyword evidence="6" id="KW-1185">Reference proteome</keyword>
<dbReference type="Gene3D" id="3.50.50.60">
    <property type="entry name" value="FAD/NAD(P)-binding domain"/>
    <property type="match status" value="2"/>
</dbReference>
<dbReference type="AlphaFoldDB" id="A0A6A6CIR3"/>
<sequence length="489" mass="55114">MENTVSVNGTSHQVKPEYDALIIGAGFSGLRMIHECRQLGLSLKAFEAGPAVGGTCESWVYIMNFSKQLNDEWTWKERFPCQPEFHTRIQSARWNDDTHFWTLETEFGKKHTCKYFIPAGGVLSASRRLPFLGVERFKGEWYQSSYWPRHSVSLKGKRVAVVGNYVIPARNHLLSADQQESIKENYAEIWAEAKNQSFGMSMTDSHTPMSGLSEAKIQRVLEGGWEAGGFRFVFETFGDLISDRQSNDIASEFVRNKIRSVVKDEKTAEKLCPKYGLFAKRPPLGHYYFETFNRANVSLVDARTDPIKEVTEHGLCTESGEQYEFDTIIYAIGFDAGTGSLTSFDINGRNGENLGQKWASHVETYLGMAMTNFPNMFAIAAPQGPFANFPVVLDSQAPWVGKTISYMEKNNYKQVEPTQEAMAGWTKTVNDIYAMTILPEATKDSNSYFIGANVPGKKIEPLFWFGGIVPYFQACEEEVHTGFPNFVKS</sequence>
<dbReference type="Pfam" id="PF13450">
    <property type="entry name" value="NAD_binding_8"/>
    <property type="match status" value="1"/>
</dbReference>
<dbReference type="InterPro" id="IPR036188">
    <property type="entry name" value="FAD/NAD-bd_sf"/>
</dbReference>
<evidence type="ECO:0000256" key="3">
    <source>
        <dbReference type="ARBA" id="ARBA00022857"/>
    </source>
</evidence>
<protein>
    <recommendedName>
        <fullName evidence="7">FAD/NAD(P)-binding domain-containing protein</fullName>
    </recommendedName>
</protein>
<name>A0A6A6CIR3_ZASCE</name>
<proteinExistence type="predicted"/>
<dbReference type="Proteomes" id="UP000799537">
    <property type="component" value="Unassembled WGS sequence"/>
</dbReference>
<dbReference type="OrthoDB" id="66881at2759"/>
<dbReference type="SUPFAM" id="SSF51905">
    <property type="entry name" value="FAD/NAD(P)-binding domain"/>
    <property type="match status" value="2"/>
</dbReference>
<keyword evidence="4" id="KW-0560">Oxidoreductase</keyword>
<dbReference type="PANTHER" id="PTHR43098:SF5">
    <property type="entry name" value="DUAL-FUNCTIONAL MONOOXYGENASE_METHYLTRANSFERASE PSOF"/>
    <property type="match status" value="1"/>
</dbReference>
<accession>A0A6A6CIR3</accession>
<reference evidence="5" key="1">
    <citation type="journal article" date="2020" name="Stud. Mycol.">
        <title>101 Dothideomycetes genomes: a test case for predicting lifestyles and emergence of pathogens.</title>
        <authorList>
            <person name="Haridas S."/>
            <person name="Albert R."/>
            <person name="Binder M."/>
            <person name="Bloem J."/>
            <person name="Labutti K."/>
            <person name="Salamov A."/>
            <person name="Andreopoulos B."/>
            <person name="Baker S."/>
            <person name="Barry K."/>
            <person name="Bills G."/>
            <person name="Bluhm B."/>
            <person name="Cannon C."/>
            <person name="Castanera R."/>
            <person name="Culley D."/>
            <person name="Daum C."/>
            <person name="Ezra D."/>
            <person name="Gonzalez J."/>
            <person name="Henrissat B."/>
            <person name="Kuo A."/>
            <person name="Liang C."/>
            <person name="Lipzen A."/>
            <person name="Lutzoni F."/>
            <person name="Magnuson J."/>
            <person name="Mondo S."/>
            <person name="Nolan M."/>
            <person name="Ohm R."/>
            <person name="Pangilinan J."/>
            <person name="Park H.-J."/>
            <person name="Ramirez L."/>
            <person name="Alfaro M."/>
            <person name="Sun H."/>
            <person name="Tritt A."/>
            <person name="Yoshinaga Y."/>
            <person name="Zwiers L.-H."/>
            <person name="Turgeon B."/>
            <person name="Goodwin S."/>
            <person name="Spatafora J."/>
            <person name="Crous P."/>
            <person name="Grigoriev I."/>
        </authorList>
    </citation>
    <scope>NUCLEOTIDE SEQUENCE</scope>
    <source>
        <strain evidence="5">ATCC 36951</strain>
    </source>
</reference>
<keyword evidence="1" id="KW-0285">Flavoprotein</keyword>
<keyword evidence="2" id="KW-0274">FAD</keyword>
<dbReference type="GeneID" id="54570393"/>